<dbReference type="Proteomes" id="UP001107558">
    <property type="component" value="Chromosome 3"/>
</dbReference>
<proteinExistence type="predicted"/>
<evidence type="ECO:0000313" key="4">
    <source>
        <dbReference type="EMBL" id="KAG5672029.1"/>
    </source>
</evidence>
<organism evidence="4 5">
    <name type="scientific">Polypedilum vanderplanki</name>
    <name type="common">Sleeping chironomid midge</name>
    <dbReference type="NCBI Taxonomy" id="319348"/>
    <lineage>
        <taxon>Eukaryota</taxon>
        <taxon>Metazoa</taxon>
        <taxon>Ecdysozoa</taxon>
        <taxon>Arthropoda</taxon>
        <taxon>Hexapoda</taxon>
        <taxon>Insecta</taxon>
        <taxon>Pterygota</taxon>
        <taxon>Neoptera</taxon>
        <taxon>Endopterygota</taxon>
        <taxon>Diptera</taxon>
        <taxon>Nematocera</taxon>
        <taxon>Chironomoidea</taxon>
        <taxon>Chironomidae</taxon>
        <taxon>Chironominae</taxon>
        <taxon>Polypedilum</taxon>
        <taxon>Polypedilum</taxon>
    </lineage>
</organism>
<keyword evidence="5" id="KW-1185">Reference proteome</keyword>
<keyword evidence="1" id="KW-0863">Zinc-finger</keyword>
<feature type="domain" description="C2H2-type" evidence="3">
    <location>
        <begin position="101"/>
        <end position="132"/>
    </location>
</feature>
<dbReference type="PROSITE" id="PS50157">
    <property type="entry name" value="ZINC_FINGER_C2H2_2"/>
    <property type="match status" value="1"/>
</dbReference>
<protein>
    <recommendedName>
        <fullName evidence="3">C2H2-type domain-containing protein</fullName>
    </recommendedName>
</protein>
<reference evidence="4" key="1">
    <citation type="submission" date="2021-03" db="EMBL/GenBank/DDBJ databases">
        <title>Chromosome level genome of the anhydrobiotic midge Polypedilum vanderplanki.</title>
        <authorList>
            <person name="Yoshida Y."/>
            <person name="Kikawada T."/>
            <person name="Gusev O."/>
        </authorList>
    </citation>
    <scope>NUCLEOTIDE SEQUENCE</scope>
    <source>
        <strain evidence="4">NIAS01</strain>
        <tissue evidence="4">Whole body or cell culture</tissue>
    </source>
</reference>
<evidence type="ECO:0000256" key="2">
    <source>
        <dbReference type="SAM" id="MobiDB-lite"/>
    </source>
</evidence>
<dbReference type="PROSITE" id="PS00028">
    <property type="entry name" value="ZINC_FINGER_C2H2_1"/>
    <property type="match status" value="1"/>
</dbReference>
<name>A0A9J6BQU3_POLVA</name>
<dbReference type="InterPro" id="IPR013087">
    <property type="entry name" value="Znf_C2H2_type"/>
</dbReference>
<feature type="region of interest" description="Disordered" evidence="2">
    <location>
        <begin position="448"/>
        <end position="513"/>
    </location>
</feature>
<feature type="compositionally biased region" description="Low complexity" evidence="2">
    <location>
        <begin position="448"/>
        <end position="502"/>
    </location>
</feature>
<keyword evidence="1" id="KW-0862">Zinc</keyword>
<keyword evidence="1" id="KW-0479">Metal-binding</keyword>
<evidence type="ECO:0000313" key="5">
    <source>
        <dbReference type="Proteomes" id="UP001107558"/>
    </source>
</evidence>
<comment type="caution">
    <text evidence="4">The sequence shown here is derived from an EMBL/GenBank/DDBJ whole genome shotgun (WGS) entry which is preliminary data.</text>
</comment>
<dbReference type="GO" id="GO:0008270">
    <property type="term" value="F:zinc ion binding"/>
    <property type="evidence" value="ECO:0007669"/>
    <property type="project" value="UniProtKB-KW"/>
</dbReference>
<gene>
    <name evidence="4" type="ORF">PVAND_002191</name>
</gene>
<dbReference type="AlphaFoldDB" id="A0A9J6BQU3"/>
<evidence type="ECO:0000256" key="1">
    <source>
        <dbReference type="PROSITE-ProRule" id="PRU00042"/>
    </source>
</evidence>
<sequence length="531" mass="61194">MDDFDPNKNYNEKELDVLLLLPQPKKYEEIDKFVKIEPPTPPILKYDSEIVYMKKFWENYADELSNYESNECNKCVRVFTKNRDCHRHVMAHFDSGEYTKFDCSRCMKNYSTYEALKKHHSRGMCYLSSEFPKQTQFVVMCLRENPQQEPSSKICSNCNEFTDIRQSKVHIHFLSCVKFPYSCPKCSTLFTTYKIARIHFENYCDGNFRYFRYYYEKITPPNVDEKEKEWTEDEMLELIKTNSAGQMKTLLSERLPPNACLSVGQSENLRSRDNHYNNYAITIRRAELEPYMTLNEMVTFRTWRRYYALLYEYLLQRETNDPDGELYAEFGNKMNPQKCERPKKTEENFKADRPYFVYIKATRKKWSWADAKKFYNDDEESKQQDATVKARAGPLAAYKITSATVSRALEAIKTTSSLSSLPTQITPAKSYAANTRVSAEMVAKAKAAKATTSASSSKTSTEIASTSKSSASSSKTSTEIASTSKSSASSSKSRTTIASTSKHSSDSDDDDYIIPIKKKRVISILDSSDSE</sequence>
<evidence type="ECO:0000259" key="3">
    <source>
        <dbReference type="PROSITE" id="PS50157"/>
    </source>
</evidence>
<accession>A0A9J6BQU3</accession>
<dbReference type="EMBL" id="JADBJN010000003">
    <property type="protein sequence ID" value="KAG5672029.1"/>
    <property type="molecule type" value="Genomic_DNA"/>
</dbReference>